<reference evidence="12 13" key="1">
    <citation type="journal article" name="Front. Microbiol.">
        <title>Sugar Metabolism of the First Thermophilic Planctomycete Thermogutta terrifontis: Comparative Genomic and Transcriptomic Approaches.</title>
        <authorList>
            <person name="Elcheninov A.G."/>
            <person name="Menzel P."/>
            <person name="Gudbergsdottir S.R."/>
            <person name="Slesarev A.I."/>
            <person name="Kadnikov V.V."/>
            <person name="Krogh A."/>
            <person name="Bonch-Osmolovskaya E.A."/>
            <person name="Peng X."/>
            <person name="Kublanov I.V."/>
        </authorList>
    </citation>
    <scope>NUCLEOTIDE SEQUENCE [LARGE SCALE GENOMIC DNA]</scope>
    <source>
        <strain evidence="12 13">R1</strain>
    </source>
</reference>
<keyword evidence="13" id="KW-1185">Reference proteome</keyword>
<comment type="catalytic activity">
    <reaction evidence="10">
        <text>a quinone + NADH + 5 H(+)(in) = a quinol + NAD(+) + 4 H(+)(out)</text>
        <dbReference type="Rhea" id="RHEA:57888"/>
        <dbReference type="ChEBI" id="CHEBI:15378"/>
        <dbReference type="ChEBI" id="CHEBI:24646"/>
        <dbReference type="ChEBI" id="CHEBI:57540"/>
        <dbReference type="ChEBI" id="CHEBI:57945"/>
        <dbReference type="ChEBI" id="CHEBI:132124"/>
    </reaction>
</comment>
<gene>
    <name evidence="10" type="primary">nuoK</name>
    <name evidence="12" type="ORF">THTE_0778</name>
</gene>
<keyword evidence="7 10" id="KW-1278">Translocase</keyword>
<comment type="similarity">
    <text evidence="3 10">Belongs to the complex I subunit 4L family.</text>
</comment>
<evidence type="ECO:0000256" key="3">
    <source>
        <dbReference type="ARBA" id="ARBA00010519"/>
    </source>
</evidence>
<evidence type="ECO:0000256" key="7">
    <source>
        <dbReference type="ARBA" id="ARBA00022967"/>
    </source>
</evidence>
<dbReference type="AlphaFoldDB" id="A0A286RBP0"/>
<keyword evidence="8 10" id="KW-1133">Transmembrane helix</keyword>
<dbReference type="EMBL" id="CP018477">
    <property type="protein sequence ID" value="ASV73380.1"/>
    <property type="molecule type" value="Genomic_DNA"/>
</dbReference>
<comment type="function">
    <text evidence="1 10">NDH-1 shuttles electrons from NADH, via FMN and iron-sulfur (Fe-S) centers, to quinones in the respiratory chain. The immediate electron acceptor for the enzyme in this species is believed to be ubiquinone. Couples the redox reaction to proton translocation (for every two electrons transferred, four hydrogen ions are translocated across the cytoplasmic membrane), and thus conserves the redox energy in a proton gradient.</text>
</comment>
<evidence type="ECO:0000256" key="4">
    <source>
        <dbReference type="ARBA" id="ARBA00022448"/>
    </source>
</evidence>
<dbReference type="PANTHER" id="PTHR11434">
    <property type="entry name" value="NADH-UBIQUINONE OXIDOREDUCTASE SUBUNIT ND4L"/>
    <property type="match status" value="1"/>
</dbReference>
<keyword evidence="4 10" id="KW-0813">Transport</keyword>
<dbReference type="FunFam" id="1.10.287.3510:FF:000001">
    <property type="entry name" value="NADH-quinone oxidoreductase subunit K"/>
    <property type="match status" value="1"/>
</dbReference>
<dbReference type="GO" id="GO:0050136">
    <property type="term" value="F:NADH dehydrogenase (quinone) (non-electrogenic) activity"/>
    <property type="evidence" value="ECO:0007669"/>
    <property type="project" value="UniProtKB-UniRule"/>
</dbReference>
<dbReference type="InterPro" id="IPR001133">
    <property type="entry name" value="NADH_UbQ_OxRdtase_chain4L/K"/>
</dbReference>
<evidence type="ECO:0000256" key="5">
    <source>
        <dbReference type="ARBA" id="ARBA00022692"/>
    </source>
</evidence>
<sequence>MSENALLIQQLWVGACLFGLGLVGFLSRRNLILMFLSVELMLQGVSLSFVSWGRFHGQLQGQVFALFVMAVAAAEAAVALALVLNLVRARYGLDVLRVQHLREEGVGEIPREAEEEEIPSPPPPSWPKLPRVGRAPVIPEEVLEYRPSV</sequence>
<dbReference type="PANTHER" id="PTHR11434:SF16">
    <property type="entry name" value="NADH-UBIQUINONE OXIDOREDUCTASE CHAIN 4L"/>
    <property type="match status" value="1"/>
</dbReference>
<dbReference type="RefSeq" id="WP_095413997.1">
    <property type="nucleotide sequence ID" value="NZ_CP018477.1"/>
</dbReference>
<keyword evidence="5 10" id="KW-0812">Transmembrane</keyword>
<evidence type="ECO:0000313" key="12">
    <source>
        <dbReference type="EMBL" id="ASV73380.1"/>
    </source>
</evidence>
<proteinExistence type="inferred from homology"/>
<dbReference type="KEGG" id="ttf:THTE_0778"/>
<name>A0A286RBP0_9BACT</name>
<accession>A0A286RBP0</accession>
<feature type="transmembrane region" description="Helical" evidence="10">
    <location>
        <begin position="64"/>
        <end position="87"/>
    </location>
</feature>
<dbReference type="OrthoDB" id="9811124at2"/>
<keyword evidence="10 12" id="KW-0830">Ubiquinone</keyword>
<feature type="transmembrane region" description="Helical" evidence="10">
    <location>
        <begin position="6"/>
        <end position="26"/>
    </location>
</feature>
<comment type="subcellular location">
    <subcellularLocation>
        <location evidence="10">Cell membrane</location>
        <topology evidence="10">Multi-pass membrane protein</topology>
    </subcellularLocation>
    <subcellularLocation>
        <location evidence="2">Membrane</location>
        <topology evidence="2">Multi-pass membrane protein</topology>
    </subcellularLocation>
</comment>
<evidence type="ECO:0000256" key="9">
    <source>
        <dbReference type="ARBA" id="ARBA00023136"/>
    </source>
</evidence>
<dbReference type="EC" id="7.1.1.-" evidence="10"/>
<evidence type="ECO:0000256" key="11">
    <source>
        <dbReference type="SAM" id="MobiDB-lite"/>
    </source>
</evidence>
<dbReference type="GO" id="GO:0042773">
    <property type="term" value="P:ATP synthesis coupled electron transport"/>
    <property type="evidence" value="ECO:0007669"/>
    <property type="project" value="InterPro"/>
</dbReference>
<feature type="transmembrane region" description="Helical" evidence="10">
    <location>
        <begin position="33"/>
        <end position="52"/>
    </location>
</feature>
<keyword evidence="10" id="KW-0520">NAD</keyword>
<protein>
    <recommendedName>
        <fullName evidence="10">NADH-quinone oxidoreductase subunit K</fullName>
        <ecNumber evidence="10">7.1.1.-</ecNumber>
    </recommendedName>
    <alternativeName>
        <fullName evidence="10">NADH dehydrogenase I subunit K</fullName>
    </alternativeName>
    <alternativeName>
        <fullName evidence="10">NDH-1 subunit K</fullName>
    </alternativeName>
</protein>
<dbReference type="NCBIfam" id="NF004320">
    <property type="entry name" value="PRK05715.1-2"/>
    <property type="match status" value="1"/>
</dbReference>
<keyword evidence="9 10" id="KW-0472">Membrane</keyword>
<evidence type="ECO:0000256" key="2">
    <source>
        <dbReference type="ARBA" id="ARBA00004141"/>
    </source>
</evidence>
<feature type="region of interest" description="Disordered" evidence="11">
    <location>
        <begin position="108"/>
        <end position="131"/>
    </location>
</feature>
<dbReference type="GO" id="GO:0005886">
    <property type="term" value="C:plasma membrane"/>
    <property type="evidence" value="ECO:0007669"/>
    <property type="project" value="UniProtKB-SubCell"/>
</dbReference>
<keyword evidence="10" id="KW-1003">Cell membrane</keyword>
<dbReference type="Gene3D" id="1.10.287.3510">
    <property type="match status" value="1"/>
</dbReference>
<evidence type="ECO:0000256" key="10">
    <source>
        <dbReference type="HAMAP-Rule" id="MF_01456"/>
    </source>
</evidence>
<organism evidence="12 13">
    <name type="scientific">Thermogutta terrifontis</name>
    <dbReference type="NCBI Taxonomy" id="1331910"/>
    <lineage>
        <taxon>Bacteria</taxon>
        <taxon>Pseudomonadati</taxon>
        <taxon>Planctomycetota</taxon>
        <taxon>Planctomycetia</taxon>
        <taxon>Pirellulales</taxon>
        <taxon>Thermoguttaceae</taxon>
        <taxon>Thermogutta</taxon>
    </lineage>
</organism>
<dbReference type="Proteomes" id="UP000215086">
    <property type="component" value="Chromosome"/>
</dbReference>
<dbReference type="HAMAP" id="MF_01456">
    <property type="entry name" value="NDH1_NuoK"/>
    <property type="match status" value="1"/>
</dbReference>
<dbReference type="Pfam" id="PF00420">
    <property type="entry name" value="Oxidored_q2"/>
    <property type="match status" value="1"/>
</dbReference>
<keyword evidence="6 10" id="KW-0874">Quinone</keyword>
<dbReference type="GO" id="GO:0030964">
    <property type="term" value="C:NADH dehydrogenase complex"/>
    <property type="evidence" value="ECO:0007669"/>
    <property type="project" value="TreeGrafter"/>
</dbReference>
<evidence type="ECO:0000256" key="1">
    <source>
        <dbReference type="ARBA" id="ARBA00002378"/>
    </source>
</evidence>
<dbReference type="GO" id="GO:0048038">
    <property type="term" value="F:quinone binding"/>
    <property type="evidence" value="ECO:0007669"/>
    <property type="project" value="UniProtKB-KW"/>
</dbReference>
<evidence type="ECO:0000313" key="13">
    <source>
        <dbReference type="Proteomes" id="UP000215086"/>
    </source>
</evidence>
<evidence type="ECO:0000256" key="6">
    <source>
        <dbReference type="ARBA" id="ARBA00022719"/>
    </source>
</evidence>
<comment type="subunit">
    <text evidence="10">NDH-1 is composed of 14 different subunits. Subunits NuoA, H, J, K, L, M, N constitute the membrane sector of the complex.</text>
</comment>
<evidence type="ECO:0000256" key="8">
    <source>
        <dbReference type="ARBA" id="ARBA00022989"/>
    </source>
</evidence>
<dbReference type="InterPro" id="IPR039428">
    <property type="entry name" value="NUOK/Mnh_C1-like"/>
</dbReference>